<dbReference type="HOGENOM" id="CLU_101141_2_2_10"/>
<evidence type="ECO:0000256" key="1">
    <source>
        <dbReference type="ARBA" id="ARBA00005953"/>
    </source>
</evidence>
<dbReference type="EMBL" id="CP002455">
    <property type="protein sequence ID" value="ADX68614.1"/>
    <property type="molecule type" value="Genomic_DNA"/>
</dbReference>
<proteinExistence type="inferred from homology"/>
<dbReference type="PANTHER" id="PTHR31793">
    <property type="entry name" value="4-HYDROXYBENZOYL-COA THIOESTERASE FAMILY MEMBER"/>
    <property type="match status" value="1"/>
</dbReference>
<reference evidence="3 4" key="1">
    <citation type="journal article" date="2011" name="Stand. Genomic Sci.">
        <title>Complete genome sequence of Weeksella virosa type strain (9751).</title>
        <authorList>
            <person name="Lang E."/>
            <person name="Teshima H."/>
            <person name="Lucas S."/>
            <person name="Lapidus A."/>
            <person name="Hammon N."/>
            <person name="Deshpande S."/>
            <person name="Nolan M."/>
            <person name="Cheng J.F."/>
            <person name="Pitluck S."/>
            <person name="Liolios K."/>
            <person name="Pagani I."/>
            <person name="Mikhailova N."/>
            <person name="Ivanova N."/>
            <person name="Mavromatis K."/>
            <person name="Pati A."/>
            <person name="Tapia R."/>
            <person name="Han C."/>
            <person name="Goodwin L."/>
            <person name="Chen A."/>
            <person name="Palaniappan K."/>
            <person name="Land M."/>
            <person name="Hauser L."/>
            <person name="Chang Y.J."/>
            <person name="Jeffries C.D."/>
            <person name="Brambilla E.M."/>
            <person name="Kopitz M."/>
            <person name="Rohde M."/>
            <person name="Goker M."/>
            <person name="Tindall B.J."/>
            <person name="Detter J.C."/>
            <person name="Woyke T."/>
            <person name="Bristow J."/>
            <person name="Eisen J.A."/>
            <person name="Markowitz V."/>
            <person name="Hugenholtz P."/>
            <person name="Klenk H.P."/>
            <person name="Kyrpides N.C."/>
        </authorList>
    </citation>
    <scope>NUCLEOTIDE SEQUENCE [LARGE SCALE GENOMIC DNA]</scope>
    <source>
        <strain evidence="4">ATCC 43766 / DSM 16922 / JCM 21250 / NBRC 16016 / NCTC 11634 / CL345/78</strain>
    </source>
</reference>
<dbReference type="STRING" id="865938.Weevi_1929"/>
<sequence length="151" mass="17841">MLGKERVELEDFKFFRPLEIRWNDLDPIGHVNNVYYIEYFQIGRGSYMTEISQKWDWSKHMFVIAKISCNYLREIRMTAKNVRLGMRTCNIGTKSFDFQYIIISDNEETGQPIIHAVGYSTQVLIDTMANKSIEIPSWLRTNMIEYEPALL</sequence>
<keyword evidence="2" id="KW-0378">Hydrolase</keyword>
<evidence type="ECO:0000313" key="4">
    <source>
        <dbReference type="Proteomes" id="UP000008641"/>
    </source>
</evidence>
<protein>
    <submittedName>
        <fullName evidence="3">Thioesterase superfamily protein</fullName>
    </submittedName>
</protein>
<evidence type="ECO:0000313" key="3">
    <source>
        <dbReference type="EMBL" id="ADX68614.1"/>
    </source>
</evidence>
<dbReference type="PANTHER" id="PTHR31793:SF27">
    <property type="entry name" value="NOVEL THIOESTERASE SUPERFAMILY DOMAIN AND SAPOSIN A-TYPE DOMAIN CONTAINING PROTEIN (0610012H03RIK)"/>
    <property type="match status" value="1"/>
</dbReference>
<evidence type="ECO:0000256" key="2">
    <source>
        <dbReference type="ARBA" id="ARBA00022801"/>
    </source>
</evidence>
<dbReference type="RefSeq" id="WP_013599003.1">
    <property type="nucleotide sequence ID" value="NC_015144.1"/>
</dbReference>
<accession>F0P130</accession>
<dbReference type="Gene3D" id="3.10.129.10">
    <property type="entry name" value="Hotdog Thioesterase"/>
    <property type="match status" value="1"/>
</dbReference>
<dbReference type="InterPro" id="IPR050563">
    <property type="entry name" value="4-hydroxybenzoyl-CoA_TE"/>
</dbReference>
<dbReference type="InterPro" id="IPR029069">
    <property type="entry name" value="HotDog_dom_sf"/>
</dbReference>
<dbReference type="eggNOG" id="COG0824">
    <property type="taxonomic scope" value="Bacteria"/>
</dbReference>
<dbReference type="SUPFAM" id="SSF54637">
    <property type="entry name" value="Thioesterase/thiol ester dehydrase-isomerase"/>
    <property type="match status" value="1"/>
</dbReference>
<dbReference type="Proteomes" id="UP000008641">
    <property type="component" value="Chromosome"/>
</dbReference>
<gene>
    <name evidence="3" type="ordered locus">Weevi_1929</name>
</gene>
<comment type="similarity">
    <text evidence="1">Belongs to the 4-hydroxybenzoyl-CoA thioesterase family.</text>
</comment>
<dbReference type="CDD" id="cd00586">
    <property type="entry name" value="4HBT"/>
    <property type="match status" value="1"/>
</dbReference>
<dbReference type="Pfam" id="PF13279">
    <property type="entry name" value="4HBT_2"/>
    <property type="match status" value="1"/>
</dbReference>
<dbReference type="OrthoDB" id="9791529at2"/>
<dbReference type="AlphaFoldDB" id="F0P130"/>
<organism evidence="3 4">
    <name type="scientific">Weeksella virosa (strain ATCC 43766 / DSM 16922 / JCM 21250 / CCUG 30538 / CDC 9751 / IAM 14551 / NBRC 16016 / NCTC 11634 / CL345/78)</name>
    <dbReference type="NCBI Taxonomy" id="865938"/>
    <lineage>
        <taxon>Bacteria</taxon>
        <taxon>Pseudomonadati</taxon>
        <taxon>Bacteroidota</taxon>
        <taxon>Flavobacteriia</taxon>
        <taxon>Flavobacteriales</taxon>
        <taxon>Weeksellaceae</taxon>
        <taxon>Weeksella</taxon>
    </lineage>
</organism>
<reference evidence="4" key="2">
    <citation type="journal article" date="2011" name="Stand. Genomic Sci.">
        <title>Complete genome sequence of Weeksella virosa type strain (9751T).</title>
        <authorList>
            <person name="Lang E."/>
            <person name="Teshima H."/>
            <person name="Lucas S."/>
            <person name="Lapidus A."/>
            <person name="Hammon N."/>
            <person name="Deshpande S."/>
            <person name="Nolan M."/>
            <person name="Cheng J."/>
            <person name="Pitluck S."/>
            <person name="Liolios K."/>
            <person name="Pagani I."/>
            <person name="Mikhailova N."/>
            <person name="Ivanova N."/>
            <person name="Mavromatis K."/>
            <person name="Pati A."/>
            <person name="Tapia R."/>
            <person name="Han C."/>
            <person name="Goodwin L."/>
            <person name="Chen A."/>
            <person name="Palaniappan K."/>
            <person name="Land M."/>
            <person name="Hauser L."/>
            <person name="Chang Y."/>
            <person name="Jeffries C."/>
            <person name="Brambilla E."/>
            <person name="Kopitz M."/>
            <person name="Rohde M."/>
            <person name="Goker M."/>
            <person name="Tindall B."/>
            <person name="Detter J."/>
            <person name="Woyke T."/>
            <person name="Bristow J."/>
            <person name="Eisen J."/>
            <person name="Markowitz V."/>
            <person name="Hugenholtz P."/>
            <person name="Klenk H."/>
            <person name="Kyrpides N."/>
        </authorList>
    </citation>
    <scope>NUCLEOTIDE SEQUENCE [LARGE SCALE GENOMIC DNA]</scope>
    <source>
        <strain evidence="4">ATCC 43766 / DSM 16922 / JCM 21250 / NBRC 16016 / NCTC 11634 / CL345/78</strain>
    </source>
</reference>
<dbReference type="KEGG" id="wvi:Weevi_1929"/>
<dbReference type="GO" id="GO:0047617">
    <property type="term" value="F:fatty acyl-CoA hydrolase activity"/>
    <property type="evidence" value="ECO:0007669"/>
    <property type="project" value="TreeGrafter"/>
</dbReference>
<name>F0P130_WEEVC</name>
<keyword evidence="4" id="KW-1185">Reference proteome</keyword>